<dbReference type="GO" id="GO:0004370">
    <property type="term" value="F:glycerol kinase activity"/>
    <property type="evidence" value="ECO:0007669"/>
    <property type="project" value="UniProtKB-UniRule"/>
</dbReference>
<dbReference type="PANTHER" id="PTHR10196">
    <property type="entry name" value="SUGAR KINASE"/>
    <property type="match status" value="1"/>
</dbReference>
<feature type="binding site" evidence="9">
    <location>
        <position position="414"/>
    </location>
    <ligand>
        <name>ADP</name>
        <dbReference type="ChEBI" id="CHEBI:456216"/>
    </ligand>
</feature>
<dbReference type="InterPro" id="IPR018485">
    <property type="entry name" value="FGGY_C"/>
</dbReference>
<feature type="binding site" evidence="9">
    <location>
        <position position="84"/>
    </location>
    <ligand>
        <name>sn-glycerol 3-phosphate</name>
        <dbReference type="ChEBI" id="CHEBI:57597"/>
    </ligand>
</feature>
<dbReference type="CDD" id="cd07786">
    <property type="entry name" value="FGGY_EcGK_like"/>
    <property type="match status" value="1"/>
</dbReference>
<keyword evidence="7 9" id="KW-0067">ATP-binding</keyword>
<accession>A0AA48KQZ7</accession>
<comment type="pathway">
    <text evidence="1 9">Polyol metabolism; glycerol degradation via glycerol kinase pathway; sn-glycerol 3-phosphate from glycerol: step 1/1.</text>
</comment>
<sequence length="497" mass="54248">MSFENCILAIDQGTTSTRAIVFSETGKIICSAQQEFTQHYPDDGWVEHDPEEIWSGTLKVCREALSEGKTLGARVVTIGITNQRETTLVWDKKTGKAIYNAIVWQDRRTAAVCDKLRTDATLELVQSKSGLLLDPYFSATKVAWVLDNVEGARQRANDGELAFGTIDSFLIWRLTGGKEHLTDVTNASRTNLFNINSLCWDDELLALFNVPDTLLPEVKECADDFGITDSALFGEAIPINGVAGDQQAATVGQCCFQEGSIKSTYGTGCFVLLNTGDKVLTSKNNLLSTIAYQINGKVSYALEGSIFIAGAAVQWLRDGIGVIEDARETETMAQNLNYEHGVYMVPAFAGLGAPYWDPLARASIFGMTRATSPDHFARAALESVAYQTFDLLEAMSQDGVTATSINVDGGMVANNWVCQFISDVLNIEVARPEIMETTALGAAYLAGLKAGIYESMDDLAQKHAIERKFNPELAEATRNKLLSGWKAAIQSTLNFLY</sequence>
<feature type="binding site" evidence="9">
    <location>
        <position position="14"/>
    </location>
    <ligand>
        <name>ATP</name>
        <dbReference type="ChEBI" id="CHEBI:30616"/>
    </ligand>
</feature>
<gene>
    <name evidence="13" type="primary">glpK1</name>
    <name evidence="9" type="synonym">glpK</name>
    <name evidence="13" type="ORF">MACH26_11030</name>
</gene>
<feature type="binding site" evidence="9">
    <location>
        <position position="267"/>
    </location>
    <ligand>
        <name>ATP</name>
        <dbReference type="ChEBI" id="CHEBI:30616"/>
    </ligand>
</feature>
<dbReference type="FunFam" id="3.30.420.40:FF:000007">
    <property type="entry name" value="Glycerol kinase"/>
    <property type="match status" value="1"/>
</dbReference>
<protein>
    <recommendedName>
        <fullName evidence="9">Glycerol kinase</fullName>
        <ecNumber evidence="9">2.7.1.30</ecNumber>
    </recommendedName>
    <alternativeName>
        <fullName evidence="9">ATP:glycerol 3-phosphotransferase</fullName>
    </alternativeName>
    <alternativeName>
        <fullName evidence="9">Glycerokinase</fullName>
        <shortName evidence="9">GK</shortName>
    </alternativeName>
</protein>
<feature type="binding site" evidence="9">
    <location>
        <position position="136"/>
    </location>
    <ligand>
        <name>sn-glycerol 3-phosphate</name>
        <dbReference type="ChEBI" id="CHEBI:57597"/>
    </ligand>
</feature>
<dbReference type="InterPro" id="IPR005999">
    <property type="entry name" value="Glycerol_kin"/>
</dbReference>
<dbReference type="NCBIfam" id="TIGR01311">
    <property type="entry name" value="glycerol_kin"/>
    <property type="match status" value="1"/>
</dbReference>
<comment type="activity regulation">
    <text evidence="9">Inhibited by fructose 1,6-bisphosphate (FBP).</text>
</comment>
<dbReference type="RefSeq" id="WP_338291564.1">
    <property type="nucleotide sequence ID" value="NZ_AP027272.1"/>
</dbReference>
<dbReference type="Pfam" id="PF00370">
    <property type="entry name" value="FGGY_N"/>
    <property type="match status" value="1"/>
</dbReference>
<name>A0AA48KQZ7_9ALTE</name>
<evidence type="ECO:0000256" key="1">
    <source>
        <dbReference type="ARBA" id="ARBA00005190"/>
    </source>
</evidence>
<feature type="binding site" evidence="9">
    <location>
        <position position="85"/>
    </location>
    <ligand>
        <name>sn-glycerol 3-phosphate</name>
        <dbReference type="ChEBI" id="CHEBI:57597"/>
    </ligand>
</feature>
<dbReference type="Proteomes" id="UP001333710">
    <property type="component" value="Chromosome"/>
</dbReference>
<dbReference type="PROSITE" id="PS00445">
    <property type="entry name" value="FGGY_KINASES_2"/>
    <property type="match status" value="1"/>
</dbReference>
<keyword evidence="14" id="KW-1185">Reference proteome</keyword>
<evidence type="ECO:0000313" key="13">
    <source>
        <dbReference type="EMBL" id="BDX05582.1"/>
    </source>
</evidence>
<feature type="binding site" evidence="9">
    <location>
        <position position="310"/>
    </location>
    <ligand>
        <name>ADP</name>
        <dbReference type="ChEBI" id="CHEBI:456216"/>
    </ligand>
</feature>
<feature type="domain" description="Carbohydrate kinase FGGY N-terminal" evidence="11">
    <location>
        <begin position="7"/>
        <end position="252"/>
    </location>
</feature>
<dbReference type="NCBIfam" id="NF000756">
    <property type="entry name" value="PRK00047.1"/>
    <property type="match status" value="1"/>
</dbReference>
<keyword evidence="6 9" id="KW-0319">Glycerol metabolism</keyword>
<feature type="binding site" evidence="9">
    <location>
        <position position="18"/>
    </location>
    <ligand>
        <name>ADP</name>
        <dbReference type="ChEBI" id="CHEBI:456216"/>
    </ligand>
</feature>
<keyword evidence="5 9" id="KW-0418">Kinase</keyword>
<dbReference type="InterPro" id="IPR000577">
    <property type="entry name" value="Carb_kinase_FGGY"/>
</dbReference>
<evidence type="ECO:0000256" key="10">
    <source>
        <dbReference type="RuleBase" id="RU003733"/>
    </source>
</evidence>
<dbReference type="SUPFAM" id="SSF53067">
    <property type="entry name" value="Actin-like ATPase domain"/>
    <property type="match status" value="2"/>
</dbReference>
<comment type="similarity">
    <text evidence="2 9 10">Belongs to the FGGY kinase family.</text>
</comment>
<dbReference type="PIRSF" id="PIRSF000538">
    <property type="entry name" value="GlpK"/>
    <property type="match status" value="1"/>
</dbReference>
<dbReference type="Pfam" id="PF02782">
    <property type="entry name" value="FGGY_C"/>
    <property type="match status" value="1"/>
</dbReference>
<feature type="binding site" evidence="9">
    <location>
        <position position="15"/>
    </location>
    <ligand>
        <name>ATP</name>
        <dbReference type="ChEBI" id="CHEBI:30616"/>
    </ligand>
</feature>
<dbReference type="FunFam" id="3.30.420.40:FF:000008">
    <property type="entry name" value="Glycerol kinase"/>
    <property type="match status" value="1"/>
</dbReference>
<dbReference type="HAMAP" id="MF_00186">
    <property type="entry name" value="Glycerol_kin"/>
    <property type="match status" value="1"/>
</dbReference>
<dbReference type="GO" id="GO:0006072">
    <property type="term" value="P:glycerol-3-phosphate metabolic process"/>
    <property type="evidence" value="ECO:0007669"/>
    <property type="project" value="InterPro"/>
</dbReference>
<dbReference type="GO" id="GO:0005829">
    <property type="term" value="C:cytosol"/>
    <property type="evidence" value="ECO:0007669"/>
    <property type="project" value="TreeGrafter"/>
</dbReference>
<dbReference type="EC" id="2.7.1.30" evidence="9"/>
<feature type="binding site" evidence="9">
    <location>
        <position position="85"/>
    </location>
    <ligand>
        <name>glycerol</name>
        <dbReference type="ChEBI" id="CHEBI:17754"/>
    </ligand>
</feature>
<dbReference type="PROSITE" id="PS00933">
    <property type="entry name" value="FGGY_KINASES_1"/>
    <property type="match status" value="1"/>
</dbReference>
<evidence type="ECO:0000313" key="14">
    <source>
        <dbReference type="Proteomes" id="UP001333710"/>
    </source>
</evidence>
<evidence type="ECO:0000259" key="12">
    <source>
        <dbReference type="Pfam" id="PF02782"/>
    </source>
</evidence>
<dbReference type="InterPro" id="IPR018484">
    <property type="entry name" value="FGGY_N"/>
</dbReference>
<keyword evidence="4 9" id="KW-0547">Nucleotide-binding</keyword>
<dbReference type="InterPro" id="IPR043129">
    <property type="entry name" value="ATPase_NBD"/>
</dbReference>
<feature type="binding site" evidence="9">
    <location>
        <position position="410"/>
    </location>
    <ligand>
        <name>ATP</name>
        <dbReference type="ChEBI" id="CHEBI:30616"/>
    </ligand>
</feature>
<evidence type="ECO:0000256" key="6">
    <source>
        <dbReference type="ARBA" id="ARBA00022798"/>
    </source>
</evidence>
<feature type="domain" description="Carbohydrate kinase FGGY C-terminal" evidence="12">
    <location>
        <begin position="263"/>
        <end position="448"/>
    </location>
</feature>
<feature type="binding site" evidence="9">
    <location>
        <position position="14"/>
    </location>
    <ligand>
        <name>sn-glycerol 3-phosphate</name>
        <dbReference type="ChEBI" id="CHEBI:57597"/>
    </ligand>
</feature>
<feature type="binding site" evidence="9">
    <location>
        <position position="84"/>
    </location>
    <ligand>
        <name>glycerol</name>
        <dbReference type="ChEBI" id="CHEBI:17754"/>
    </ligand>
</feature>
<evidence type="ECO:0000256" key="7">
    <source>
        <dbReference type="ARBA" id="ARBA00022840"/>
    </source>
</evidence>
<comment type="function">
    <text evidence="9">Key enzyme in the regulation of glycerol uptake and metabolism. Catalyzes the phosphorylation of glycerol to yield sn-glycerol 3-phosphate.</text>
</comment>
<feature type="binding site" evidence="9">
    <location>
        <position position="410"/>
    </location>
    <ligand>
        <name>ADP</name>
        <dbReference type="ChEBI" id="CHEBI:456216"/>
    </ligand>
</feature>
<feature type="binding site" evidence="9">
    <location>
        <position position="245"/>
    </location>
    <ligand>
        <name>sn-glycerol 3-phosphate</name>
        <dbReference type="ChEBI" id="CHEBI:57597"/>
    </ligand>
</feature>
<evidence type="ECO:0000256" key="3">
    <source>
        <dbReference type="ARBA" id="ARBA00022679"/>
    </source>
</evidence>
<feature type="binding site" evidence="9">
    <location>
        <position position="310"/>
    </location>
    <ligand>
        <name>ATP</name>
        <dbReference type="ChEBI" id="CHEBI:30616"/>
    </ligand>
</feature>
<evidence type="ECO:0000259" key="11">
    <source>
        <dbReference type="Pfam" id="PF00370"/>
    </source>
</evidence>
<evidence type="ECO:0000256" key="2">
    <source>
        <dbReference type="ARBA" id="ARBA00009156"/>
    </source>
</evidence>
<comment type="catalytic activity">
    <reaction evidence="8 9">
        <text>glycerol + ATP = sn-glycerol 3-phosphate + ADP + H(+)</text>
        <dbReference type="Rhea" id="RHEA:21644"/>
        <dbReference type="ChEBI" id="CHEBI:15378"/>
        <dbReference type="ChEBI" id="CHEBI:17754"/>
        <dbReference type="ChEBI" id="CHEBI:30616"/>
        <dbReference type="ChEBI" id="CHEBI:57597"/>
        <dbReference type="ChEBI" id="CHEBI:456216"/>
        <dbReference type="EC" id="2.7.1.30"/>
    </reaction>
</comment>
<feature type="binding site" evidence="9">
    <location>
        <position position="314"/>
    </location>
    <ligand>
        <name>ATP</name>
        <dbReference type="ChEBI" id="CHEBI:30616"/>
    </ligand>
</feature>
<dbReference type="Gene3D" id="3.30.420.40">
    <property type="match status" value="2"/>
</dbReference>
<reference evidence="13" key="1">
    <citation type="submission" date="2023-01" db="EMBL/GenBank/DDBJ databases">
        <title>Complete genome sequence of Planctobacterium marinum strain Dej080120_11.</title>
        <authorList>
            <person name="Ueki S."/>
            <person name="Maruyama F."/>
        </authorList>
    </citation>
    <scope>NUCLEOTIDE SEQUENCE</scope>
    <source>
        <strain evidence="13">Dej080120_11</strain>
    </source>
</reference>
<evidence type="ECO:0000256" key="4">
    <source>
        <dbReference type="ARBA" id="ARBA00022741"/>
    </source>
</evidence>
<dbReference type="AlphaFoldDB" id="A0AA48KQZ7"/>
<feature type="binding site" evidence="9">
    <location>
        <position position="14"/>
    </location>
    <ligand>
        <name>ADP</name>
        <dbReference type="ChEBI" id="CHEBI:456216"/>
    </ligand>
</feature>
<dbReference type="GO" id="GO:0019563">
    <property type="term" value="P:glycerol catabolic process"/>
    <property type="evidence" value="ECO:0007669"/>
    <property type="project" value="UniProtKB-UniRule"/>
</dbReference>
<dbReference type="KEGG" id="pmaw:MACH26_11030"/>
<organism evidence="13 14">
    <name type="scientific">Planctobacterium marinum</name>
    <dbReference type="NCBI Taxonomy" id="1631968"/>
    <lineage>
        <taxon>Bacteria</taxon>
        <taxon>Pseudomonadati</taxon>
        <taxon>Pseudomonadota</taxon>
        <taxon>Gammaproteobacteria</taxon>
        <taxon>Alteromonadales</taxon>
        <taxon>Alteromonadaceae</taxon>
        <taxon>Planctobacterium</taxon>
    </lineage>
</organism>
<dbReference type="GO" id="GO:0005524">
    <property type="term" value="F:ATP binding"/>
    <property type="evidence" value="ECO:0007669"/>
    <property type="project" value="UniProtKB-UniRule"/>
</dbReference>
<feature type="binding site" evidence="9">
    <location>
        <position position="246"/>
    </location>
    <ligand>
        <name>glycerol</name>
        <dbReference type="ChEBI" id="CHEBI:17754"/>
    </ligand>
</feature>
<dbReference type="InterPro" id="IPR018483">
    <property type="entry name" value="Carb_kinase_FGGY_CS"/>
</dbReference>
<evidence type="ECO:0000256" key="8">
    <source>
        <dbReference type="ARBA" id="ARBA00052101"/>
    </source>
</evidence>
<feature type="binding site" evidence="9">
    <location>
        <position position="16"/>
    </location>
    <ligand>
        <name>ATP</name>
        <dbReference type="ChEBI" id="CHEBI:30616"/>
    </ligand>
</feature>
<evidence type="ECO:0000256" key="5">
    <source>
        <dbReference type="ARBA" id="ARBA00022777"/>
    </source>
</evidence>
<dbReference type="EMBL" id="AP027272">
    <property type="protein sequence ID" value="BDX05582.1"/>
    <property type="molecule type" value="Genomic_DNA"/>
</dbReference>
<feature type="binding site" evidence="9">
    <location>
        <position position="136"/>
    </location>
    <ligand>
        <name>glycerol</name>
        <dbReference type="ChEBI" id="CHEBI:17754"/>
    </ligand>
</feature>
<feature type="binding site" evidence="9">
    <location>
        <position position="245"/>
    </location>
    <ligand>
        <name>glycerol</name>
        <dbReference type="ChEBI" id="CHEBI:17754"/>
    </ligand>
</feature>
<feature type="binding site" evidence="9">
    <location>
        <position position="267"/>
    </location>
    <ligand>
        <name>ADP</name>
        <dbReference type="ChEBI" id="CHEBI:456216"/>
    </ligand>
</feature>
<keyword evidence="3 9" id="KW-0808">Transferase</keyword>
<proteinExistence type="inferred from homology"/>
<dbReference type="PANTHER" id="PTHR10196:SF78">
    <property type="entry name" value="GLYCEROL KINASE"/>
    <property type="match status" value="1"/>
</dbReference>
<evidence type="ECO:0000256" key="9">
    <source>
        <dbReference type="HAMAP-Rule" id="MF_00186"/>
    </source>
</evidence>